<dbReference type="EMBL" id="CP024791">
    <property type="protein sequence ID" value="AUB43726.1"/>
    <property type="molecule type" value="Genomic_DNA"/>
</dbReference>
<name>A0A2K8T7Q1_9NOSO</name>
<dbReference type="Proteomes" id="UP000232003">
    <property type="component" value="Plasmid pNFSY06"/>
</dbReference>
<keyword evidence="1" id="KW-0614">Plasmid</keyword>
<organism evidence="1 2">
    <name type="scientific">Nostoc flagelliforme CCNUN1</name>
    <dbReference type="NCBI Taxonomy" id="2038116"/>
    <lineage>
        <taxon>Bacteria</taxon>
        <taxon>Bacillati</taxon>
        <taxon>Cyanobacteriota</taxon>
        <taxon>Cyanophyceae</taxon>
        <taxon>Nostocales</taxon>
        <taxon>Nostocaceae</taxon>
        <taxon>Nostoc</taxon>
    </lineage>
</organism>
<dbReference type="AlphaFoldDB" id="A0A2K8T7Q1"/>
<proteinExistence type="predicted"/>
<evidence type="ECO:0000313" key="1">
    <source>
        <dbReference type="EMBL" id="AUB43726.1"/>
    </source>
</evidence>
<keyword evidence="2" id="KW-1185">Reference proteome</keyword>
<protein>
    <submittedName>
        <fullName evidence="1">Uncharacterized protein</fullName>
    </submittedName>
</protein>
<sequence length="41" mass="4522">MNYPQWDASVTHLGERGMPKAVGTHANYKSLFTSSSQNPRG</sequence>
<evidence type="ECO:0000313" key="2">
    <source>
        <dbReference type="Proteomes" id="UP000232003"/>
    </source>
</evidence>
<accession>A0A2K8T7Q1</accession>
<dbReference type="KEGG" id="nfl:COO91_09912"/>
<gene>
    <name evidence="1" type="ORF">COO91_09912</name>
</gene>
<reference evidence="1 2" key="1">
    <citation type="submission" date="2017-11" db="EMBL/GenBank/DDBJ databases">
        <title>Complete genome of a free-living desiccation-tolerant cyanobacterium and its photosynthetic adaptation to extreme terrestrial habitat.</title>
        <authorList>
            <person name="Shang J."/>
        </authorList>
    </citation>
    <scope>NUCLEOTIDE SEQUENCE [LARGE SCALE GENOMIC DNA]</scope>
    <source>
        <strain evidence="1 2">CCNUN1</strain>
        <plasmid evidence="2">pnfsy06</plasmid>
    </source>
</reference>
<geneLocation type="plasmid" evidence="2">
    <name>pnfsy06</name>
</geneLocation>